<comment type="similarity">
    <text evidence="5">Belongs to the SepF family.</text>
</comment>
<keyword evidence="1 5" id="KW-0132">Cell division</keyword>
<evidence type="ECO:0000313" key="8">
    <source>
        <dbReference type="Proteomes" id="UP000245124"/>
    </source>
</evidence>
<keyword evidence="2 5" id="KW-0717">Septation</keyword>
<dbReference type="Pfam" id="PF04472">
    <property type="entry name" value="SepF"/>
    <property type="match status" value="1"/>
</dbReference>
<feature type="compositionally biased region" description="Polar residues" evidence="6">
    <location>
        <begin position="242"/>
        <end position="259"/>
    </location>
</feature>
<evidence type="ECO:0000256" key="5">
    <source>
        <dbReference type="HAMAP-Rule" id="MF_01197"/>
    </source>
</evidence>
<keyword evidence="8" id="KW-1185">Reference proteome</keyword>
<feature type="region of interest" description="Disordered" evidence="6">
    <location>
        <begin position="231"/>
        <end position="259"/>
    </location>
</feature>
<dbReference type="EMBL" id="BDUD01000001">
    <property type="protein sequence ID" value="GBG20982.1"/>
    <property type="molecule type" value="Genomic_DNA"/>
</dbReference>
<comment type="subcellular location">
    <subcellularLocation>
        <location evidence="5">Cytoplasm</location>
    </subcellularLocation>
    <text evidence="5">Localizes to the division site, in a FtsZ-dependent manner.</text>
</comment>
<dbReference type="InterPro" id="IPR038594">
    <property type="entry name" value="SepF-like_sf"/>
</dbReference>
<dbReference type="Proteomes" id="UP000245124">
    <property type="component" value="Unassembled WGS sequence"/>
</dbReference>
<dbReference type="PANTHER" id="PTHR35798:SF1">
    <property type="entry name" value="CELL DIVISION PROTEIN SEPF"/>
    <property type="match status" value="1"/>
</dbReference>
<proteinExistence type="inferred from homology"/>
<evidence type="ECO:0000256" key="3">
    <source>
        <dbReference type="ARBA" id="ARBA00023306"/>
    </source>
</evidence>
<dbReference type="GO" id="GO:0000917">
    <property type="term" value="P:division septum assembly"/>
    <property type="evidence" value="ECO:0007669"/>
    <property type="project" value="UniProtKB-KW"/>
</dbReference>
<keyword evidence="5" id="KW-0963">Cytoplasm</keyword>
<reference evidence="7 8" key="1">
    <citation type="submission" date="2017-06" db="EMBL/GenBank/DDBJ databases">
        <title>Genome sequencing of cyanobaciteial culture collection at National Institute for Environmental Studies (NIES).</title>
        <authorList>
            <person name="Hirose Y."/>
            <person name="Shimura Y."/>
            <person name="Fujisawa T."/>
            <person name="Nakamura Y."/>
            <person name="Kawachi M."/>
        </authorList>
    </citation>
    <scope>NUCLEOTIDE SEQUENCE [LARGE SCALE GENOMIC DNA]</scope>
    <source>
        <strain evidence="7 8">NIES-4072</strain>
    </source>
</reference>
<evidence type="ECO:0000256" key="1">
    <source>
        <dbReference type="ARBA" id="ARBA00022618"/>
    </source>
</evidence>
<dbReference type="PANTHER" id="PTHR35798">
    <property type="entry name" value="CELL DIVISION PROTEIN SEPF"/>
    <property type="match status" value="1"/>
</dbReference>
<feature type="compositionally biased region" description="Low complexity" evidence="6">
    <location>
        <begin position="99"/>
        <end position="114"/>
    </location>
</feature>
<sequence>MFRRCTDLVRSVSSSLKPVVWVTNSSILAVVSTDVAIAPTQSILSQVNIGYSHQESTQTMNNIFSKLRDFVGLNEQVEYEYYEEEPETDSNYQNLYQQENPQPAAPQENPAAQNRRWREPVPTMGDDITAGSKPMGNVIGMPGAINGISEVLVLEPRTFEEMPQAIQALRERKSVVLNLTIMDPDQAQRAVDFVAGGTYALDGHQERIGESIFLFTPSCVQVSTQGGVLHEVPQPPARPSRPTGTPNQTWGNETNRMAQ</sequence>
<dbReference type="AlphaFoldDB" id="A0A2R5FQF3"/>
<gene>
    <name evidence="5" type="primary">sepF</name>
    <name evidence="7" type="ORF">NIES4072_46640</name>
</gene>
<evidence type="ECO:0000256" key="4">
    <source>
        <dbReference type="ARBA" id="ARBA00044936"/>
    </source>
</evidence>
<name>A0A2R5FQF3_NOSCO</name>
<evidence type="ECO:0000256" key="2">
    <source>
        <dbReference type="ARBA" id="ARBA00023210"/>
    </source>
</evidence>
<organism evidence="7 8">
    <name type="scientific">Nostoc commune NIES-4072</name>
    <dbReference type="NCBI Taxonomy" id="2005467"/>
    <lineage>
        <taxon>Bacteria</taxon>
        <taxon>Bacillati</taxon>
        <taxon>Cyanobacteriota</taxon>
        <taxon>Cyanophyceae</taxon>
        <taxon>Nostocales</taxon>
        <taxon>Nostocaceae</taxon>
        <taxon>Nostoc</taxon>
    </lineage>
</organism>
<keyword evidence="3 5" id="KW-0131">Cell cycle</keyword>
<comment type="function">
    <text evidence="4 5">Cell division protein that is part of the divisome complex and is recruited early to the Z-ring. Probably stimulates Z-ring formation, perhaps through the cross-linking of FtsZ protofilaments. Its function overlaps with FtsA.</text>
</comment>
<dbReference type="HAMAP" id="MF_01197">
    <property type="entry name" value="SepF"/>
    <property type="match status" value="1"/>
</dbReference>
<protein>
    <recommendedName>
        <fullName evidence="5">Cell division protein SepF</fullName>
    </recommendedName>
</protein>
<evidence type="ECO:0000313" key="7">
    <source>
        <dbReference type="EMBL" id="GBG20982.1"/>
    </source>
</evidence>
<comment type="caution">
    <text evidence="7">The sequence shown here is derived from an EMBL/GenBank/DDBJ whole genome shotgun (WGS) entry which is preliminary data.</text>
</comment>
<feature type="region of interest" description="Disordered" evidence="6">
    <location>
        <begin position="99"/>
        <end position="121"/>
    </location>
</feature>
<dbReference type="GO" id="GO:0043093">
    <property type="term" value="P:FtsZ-dependent cytokinesis"/>
    <property type="evidence" value="ECO:0007669"/>
    <property type="project" value="UniProtKB-UniRule"/>
</dbReference>
<dbReference type="InterPro" id="IPR007561">
    <property type="entry name" value="Cell_div_SepF/SepF-rel"/>
</dbReference>
<dbReference type="GO" id="GO:0005737">
    <property type="term" value="C:cytoplasm"/>
    <property type="evidence" value="ECO:0007669"/>
    <property type="project" value="UniProtKB-SubCell"/>
</dbReference>
<dbReference type="Gene3D" id="3.30.110.150">
    <property type="entry name" value="SepF-like protein"/>
    <property type="match status" value="1"/>
</dbReference>
<accession>A0A2R5FQF3</accession>
<evidence type="ECO:0000256" key="6">
    <source>
        <dbReference type="SAM" id="MobiDB-lite"/>
    </source>
</evidence>
<dbReference type="InterPro" id="IPR023052">
    <property type="entry name" value="Cell_div_SepF"/>
</dbReference>
<comment type="subunit">
    <text evidence="5">Homodimer. Interacts with FtsZ.</text>
</comment>